<comment type="caution">
    <text evidence="8">The sequence shown here is derived from an EMBL/GenBank/DDBJ whole genome shotgun (WGS) entry which is preliminary data.</text>
</comment>
<dbReference type="Gene3D" id="1.20.1250.20">
    <property type="entry name" value="MFS general substrate transporter like domains"/>
    <property type="match status" value="1"/>
</dbReference>
<keyword evidence="5 7" id="KW-1133">Transmembrane helix</keyword>
<accession>A0A7J7NQU1</accession>
<dbReference type="AlphaFoldDB" id="A0A7J7NQU1"/>
<dbReference type="PANTHER" id="PTHR31585:SF2">
    <property type="entry name" value="FOLATE-BIOPTERIN TRANSPORTER 7-RELATED"/>
    <property type="match status" value="1"/>
</dbReference>
<evidence type="ECO:0000256" key="1">
    <source>
        <dbReference type="ARBA" id="ARBA00004141"/>
    </source>
</evidence>
<organism evidence="8 9">
    <name type="scientific">Kingdonia uniflora</name>
    <dbReference type="NCBI Taxonomy" id="39325"/>
    <lineage>
        <taxon>Eukaryota</taxon>
        <taxon>Viridiplantae</taxon>
        <taxon>Streptophyta</taxon>
        <taxon>Embryophyta</taxon>
        <taxon>Tracheophyta</taxon>
        <taxon>Spermatophyta</taxon>
        <taxon>Magnoliopsida</taxon>
        <taxon>Ranunculales</taxon>
        <taxon>Circaeasteraceae</taxon>
        <taxon>Kingdonia</taxon>
    </lineage>
</organism>
<reference evidence="8 9" key="1">
    <citation type="journal article" date="2020" name="IScience">
        <title>Genome Sequencing of the Endangered Kingdonia uniflora (Circaeasteraceae, Ranunculales) Reveals Potential Mechanisms of Evolutionary Specialization.</title>
        <authorList>
            <person name="Sun Y."/>
            <person name="Deng T."/>
            <person name="Zhang A."/>
            <person name="Moore M.J."/>
            <person name="Landis J.B."/>
            <person name="Lin N."/>
            <person name="Zhang H."/>
            <person name="Zhang X."/>
            <person name="Huang J."/>
            <person name="Zhang X."/>
            <person name="Sun H."/>
            <person name="Wang H."/>
        </authorList>
    </citation>
    <scope>NUCLEOTIDE SEQUENCE [LARGE SCALE GENOMIC DNA]</scope>
    <source>
        <strain evidence="8">TB1705</strain>
        <tissue evidence="8">Leaf</tissue>
    </source>
</reference>
<dbReference type="InterPro" id="IPR039309">
    <property type="entry name" value="BT1"/>
</dbReference>
<dbReference type="EMBL" id="JACGCM010000659">
    <property type="protein sequence ID" value="KAF6169420.1"/>
    <property type="molecule type" value="Genomic_DNA"/>
</dbReference>
<evidence type="ECO:0000256" key="3">
    <source>
        <dbReference type="ARBA" id="ARBA00022448"/>
    </source>
</evidence>
<evidence type="ECO:0000313" key="8">
    <source>
        <dbReference type="EMBL" id="KAF6169420.1"/>
    </source>
</evidence>
<evidence type="ECO:0000256" key="6">
    <source>
        <dbReference type="ARBA" id="ARBA00023136"/>
    </source>
</evidence>
<evidence type="ECO:0000313" key="9">
    <source>
        <dbReference type="Proteomes" id="UP000541444"/>
    </source>
</evidence>
<keyword evidence="9" id="KW-1185">Reference proteome</keyword>
<dbReference type="SUPFAM" id="SSF103473">
    <property type="entry name" value="MFS general substrate transporter"/>
    <property type="match status" value="1"/>
</dbReference>
<feature type="transmembrane region" description="Helical" evidence="7">
    <location>
        <begin position="160"/>
        <end position="179"/>
    </location>
</feature>
<dbReference type="InterPro" id="IPR036259">
    <property type="entry name" value="MFS_trans_sf"/>
</dbReference>
<feature type="transmembrane region" description="Helical" evidence="7">
    <location>
        <begin position="242"/>
        <end position="265"/>
    </location>
</feature>
<keyword evidence="6 7" id="KW-0472">Membrane</keyword>
<proteinExistence type="inferred from homology"/>
<gene>
    <name evidence="8" type="ORF">GIB67_021423</name>
</gene>
<feature type="transmembrane region" description="Helical" evidence="7">
    <location>
        <begin position="191"/>
        <end position="210"/>
    </location>
</feature>
<evidence type="ECO:0000256" key="2">
    <source>
        <dbReference type="ARBA" id="ARBA00007015"/>
    </source>
</evidence>
<comment type="subcellular location">
    <subcellularLocation>
        <location evidence="1">Membrane</location>
        <topology evidence="1">Multi-pass membrane protein</topology>
    </subcellularLocation>
</comment>
<dbReference type="Proteomes" id="UP000541444">
    <property type="component" value="Unassembled WGS sequence"/>
</dbReference>
<keyword evidence="3" id="KW-0813">Transport</keyword>
<evidence type="ECO:0000256" key="7">
    <source>
        <dbReference type="SAM" id="Phobius"/>
    </source>
</evidence>
<comment type="similarity">
    <text evidence="2">Belongs to the major facilitator superfamily. Folate-biopterin transporter (TC 2.A.71) family.</text>
</comment>
<feature type="transmembrane region" description="Helical" evidence="7">
    <location>
        <begin position="78"/>
        <end position="98"/>
    </location>
</feature>
<dbReference type="PANTHER" id="PTHR31585">
    <property type="entry name" value="FOLATE-BIOPTERIN TRANSPORTER 1, CHLOROPLASTIC"/>
    <property type="match status" value="1"/>
</dbReference>
<dbReference type="Pfam" id="PF03092">
    <property type="entry name" value="BT1"/>
    <property type="match status" value="1"/>
</dbReference>
<evidence type="ECO:0000256" key="4">
    <source>
        <dbReference type="ARBA" id="ARBA00022692"/>
    </source>
</evidence>
<sequence>MVSSSTTNPLNSLLGFGYWVQGFRCFPWMAVNFYLKDGLNVNPSTLQLLQNSVNLPMVGKPIYGIVSDAVYIRGQHRVPYIAIGVFLQAFSWLAIGLLPSSSISIIIITLFLLLGNFGASIVEVANDALVAETGEQKPEAANDALVAEVGKQKHVSSARALQSFVSVAASAGGVLGNLIGGITIARFSPRIIFLAFSFLLVIQFFITVPISEKSLNLPKSSSSNSILKQLSLLLTALKKPEIAYSMIWLATSYAVIPVLTGSMFVDIGGYHKIVIYGIHRYRQFHSQSESDSFDCSKDFIQN</sequence>
<dbReference type="OrthoDB" id="1535978at2759"/>
<name>A0A7J7NQU1_9MAGN</name>
<keyword evidence="4 7" id="KW-0812">Transmembrane</keyword>
<evidence type="ECO:0000256" key="5">
    <source>
        <dbReference type="ARBA" id="ARBA00022989"/>
    </source>
</evidence>
<protein>
    <submittedName>
        <fullName evidence="8">Uncharacterized protein</fullName>
    </submittedName>
</protein>
<dbReference type="GO" id="GO:0016020">
    <property type="term" value="C:membrane"/>
    <property type="evidence" value="ECO:0007669"/>
    <property type="project" value="UniProtKB-SubCell"/>
</dbReference>
<feature type="transmembrane region" description="Helical" evidence="7">
    <location>
        <begin position="105"/>
        <end position="122"/>
    </location>
</feature>